<protein>
    <submittedName>
        <fullName evidence="2">Uncharacterized protein</fullName>
    </submittedName>
</protein>
<feature type="compositionally biased region" description="Basic residues" evidence="1">
    <location>
        <begin position="1"/>
        <end position="10"/>
    </location>
</feature>
<evidence type="ECO:0000313" key="3">
    <source>
        <dbReference type="Proteomes" id="UP001341840"/>
    </source>
</evidence>
<feature type="region of interest" description="Disordered" evidence="1">
    <location>
        <begin position="1"/>
        <end position="28"/>
    </location>
</feature>
<keyword evidence="3" id="KW-1185">Reference proteome</keyword>
<sequence>MAKKTTAKKQKTSEKKTKKYDKSNRTRCSPSDVAELIKDLGDKQMECVREMGFGALEHLSTTNMSKQLMMELVDCFNTKDNTMRTTLGIVKLDATKVAHALGLNGRGNGTYLKKNSHQDAQRRAKSCRKNVQGCHC</sequence>
<organism evidence="2 3">
    <name type="scientific">Stylosanthes scabra</name>
    <dbReference type="NCBI Taxonomy" id="79078"/>
    <lineage>
        <taxon>Eukaryota</taxon>
        <taxon>Viridiplantae</taxon>
        <taxon>Streptophyta</taxon>
        <taxon>Embryophyta</taxon>
        <taxon>Tracheophyta</taxon>
        <taxon>Spermatophyta</taxon>
        <taxon>Magnoliopsida</taxon>
        <taxon>eudicotyledons</taxon>
        <taxon>Gunneridae</taxon>
        <taxon>Pentapetalae</taxon>
        <taxon>rosids</taxon>
        <taxon>fabids</taxon>
        <taxon>Fabales</taxon>
        <taxon>Fabaceae</taxon>
        <taxon>Papilionoideae</taxon>
        <taxon>50 kb inversion clade</taxon>
        <taxon>dalbergioids sensu lato</taxon>
        <taxon>Dalbergieae</taxon>
        <taxon>Pterocarpus clade</taxon>
        <taxon>Stylosanthes</taxon>
    </lineage>
</organism>
<evidence type="ECO:0000256" key="1">
    <source>
        <dbReference type="SAM" id="MobiDB-lite"/>
    </source>
</evidence>
<evidence type="ECO:0000313" key="2">
    <source>
        <dbReference type="EMBL" id="MED6174795.1"/>
    </source>
</evidence>
<dbReference type="EMBL" id="JASCZI010151890">
    <property type="protein sequence ID" value="MED6174795.1"/>
    <property type="molecule type" value="Genomic_DNA"/>
</dbReference>
<feature type="compositionally biased region" description="Basic and acidic residues" evidence="1">
    <location>
        <begin position="11"/>
        <end position="24"/>
    </location>
</feature>
<proteinExistence type="predicted"/>
<gene>
    <name evidence="2" type="ORF">PIB30_072358</name>
</gene>
<reference evidence="2 3" key="1">
    <citation type="journal article" date="2023" name="Plants (Basel)">
        <title>Bridging the Gap: Combining Genomics and Transcriptomics Approaches to Understand Stylosanthes scabra, an Orphan Legume from the Brazilian Caatinga.</title>
        <authorList>
            <person name="Ferreira-Neto J.R.C."/>
            <person name="da Silva M.D."/>
            <person name="Binneck E."/>
            <person name="de Melo N.F."/>
            <person name="da Silva R.H."/>
            <person name="de Melo A.L.T.M."/>
            <person name="Pandolfi V."/>
            <person name="Bustamante F.O."/>
            <person name="Brasileiro-Vidal A.C."/>
            <person name="Benko-Iseppon A.M."/>
        </authorList>
    </citation>
    <scope>NUCLEOTIDE SEQUENCE [LARGE SCALE GENOMIC DNA]</scope>
    <source>
        <tissue evidence="2">Leaves</tissue>
    </source>
</reference>
<accession>A0ABU6VMH1</accession>
<dbReference type="Proteomes" id="UP001341840">
    <property type="component" value="Unassembled WGS sequence"/>
</dbReference>
<comment type="caution">
    <text evidence="2">The sequence shown here is derived from an EMBL/GenBank/DDBJ whole genome shotgun (WGS) entry which is preliminary data.</text>
</comment>
<name>A0ABU6VMH1_9FABA</name>